<name>A0AAY4E044_9TELE</name>
<accession>A0AAY4E044</accession>
<dbReference type="InterPro" id="IPR036388">
    <property type="entry name" value="WH-like_DNA-bd_sf"/>
</dbReference>
<comment type="subcellular location">
    <subcellularLocation>
        <location evidence="1 13">Nucleus</location>
    </subcellularLocation>
</comment>
<evidence type="ECO:0000256" key="8">
    <source>
        <dbReference type="ARBA" id="ARBA00057194"/>
    </source>
</evidence>
<evidence type="ECO:0000256" key="3">
    <source>
        <dbReference type="ARBA" id="ARBA00023015"/>
    </source>
</evidence>
<evidence type="ECO:0000256" key="11">
    <source>
        <dbReference type="ARBA" id="ARBA00082414"/>
    </source>
</evidence>
<evidence type="ECO:0000256" key="9">
    <source>
        <dbReference type="ARBA" id="ARBA00062711"/>
    </source>
</evidence>
<dbReference type="InterPro" id="IPR036390">
    <property type="entry name" value="WH_DNA-bd_sf"/>
</dbReference>
<comment type="subunit">
    <text evidence="9">Interacts with the DNA-binding domain of the androgen receptor. Interacts with NKX3-1.</text>
</comment>
<protein>
    <recommendedName>
        <fullName evidence="10">SAM pointed domain-containing Ets transcription factor</fullName>
    </recommendedName>
    <alternativeName>
        <fullName evidence="12">Prostate epithelium-specific Ets transcription factor</fullName>
    </alternativeName>
    <alternativeName>
        <fullName evidence="11">Prostate-derived Ets factor</fullName>
    </alternativeName>
</protein>
<evidence type="ECO:0000256" key="4">
    <source>
        <dbReference type="ARBA" id="ARBA00023125"/>
    </source>
</evidence>
<evidence type="ECO:0000313" key="16">
    <source>
        <dbReference type="Ensembl" id="ENSDCDP00010051018.1"/>
    </source>
</evidence>
<dbReference type="Gene3D" id="1.10.10.10">
    <property type="entry name" value="Winged helix-like DNA-binding domain superfamily/Winged helix DNA-binding domain"/>
    <property type="match status" value="1"/>
</dbReference>
<dbReference type="GO" id="GO:0043565">
    <property type="term" value="F:sequence-specific DNA binding"/>
    <property type="evidence" value="ECO:0007669"/>
    <property type="project" value="InterPro"/>
</dbReference>
<dbReference type="PRINTS" id="PR00454">
    <property type="entry name" value="ETSDOMAIN"/>
</dbReference>
<dbReference type="PROSITE" id="PS51433">
    <property type="entry name" value="PNT"/>
    <property type="match status" value="1"/>
</dbReference>
<dbReference type="PANTHER" id="PTHR11849">
    <property type="entry name" value="ETS"/>
    <property type="match status" value="1"/>
</dbReference>
<dbReference type="PANTHER" id="PTHR11849:SF182">
    <property type="entry name" value="SAM POINTED DOMAIN-CONTAINING ETS TRANSCRIPTION FACTOR"/>
    <property type="match status" value="1"/>
</dbReference>
<evidence type="ECO:0000256" key="10">
    <source>
        <dbReference type="ARBA" id="ARBA00074631"/>
    </source>
</evidence>
<evidence type="ECO:0000313" key="17">
    <source>
        <dbReference type="Proteomes" id="UP000694580"/>
    </source>
</evidence>
<evidence type="ECO:0000256" key="6">
    <source>
        <dbReference type="ARBA" id="ARBA00023163"/>
    </source>
</evidence>
<evidence type="ECO:0000256" key="2">
    <source>
        <dbReference type="ARBA" id="ARBA00005562"/>
    </source>
</evidence>
<dbReference type="InterPro" id="IPR003118">
    <property type="entry name" value="Pointed_dom"/>
</dbReference>
<dbReference type="GO" id="GO:0000981">
    <property type="term" value="F:DNA-binding transcription factor activity, RNA polymerase II-specific"/>
    <property type="evidence" value="ECO:0007669"/>
    <property type="project" value="TreeGrafter"/>
</dbReference>
<dbReference type="SUPFAM" id="SSF47769">
    <property type="entry name" value="SAM/Pointed domain"/>
    <property type="match status" value="1"/>
</dbReference>
<evidence type="ECO:0000256" key="1">
    <source>
        <dbReference type="ARBA" id="ARBA00004123"/>
    </source>
</evidence>
<evidence type="ECO:0000256" key="12">
    <source>
        <dbReference type="ARBA" id="ARBA00082636"/>
    </source>
</evidence>
<dbReference type="AlphaFoldDB" id="A0AAY4E044"/>
<feature type="domain" description="ETS" evidence="14">
    <location>
        <begin position="268"/>
        <end position="351"/>
    </location>
</feature>
<comment type="similarity">
    <text evidence="2 13">Belongs to the ETS family.</text>
</comment>
<dbReference type="Pfam" id="PF00178">
    <property type="entry name" value="Ets"/>
    <property type="match status" value="1"/>
</dbReference>
<dbReference type="GeneTree" id="ENSGT00940000157549"/>
<dbReference type="PROSITE" id="PS00346">
    <property type="entry name" value="ETS_DOMAIN_2"/>
    <property type="match status" value="1"/>
</dbReference>
<reference evidence="16" key="2">
    <citation type="submission" date="2025-08" db="UniProtKB">
        <authorList>
            <consortium name="Ensembl"/>
        </authorList>
    </citation>
    <scope>IDENTIFICATION</scope>
</reference>
<dbReference type="GO" id="GO:0030154">
    <property type="term" value="P:cell differentiation"/>
    <property type="evidence" value="ECO:0007669"/>
    <property type="project" value="TreeGrafter"/>
</dbReference>
<sequence>MNIQPGLISYCILSTGDTTFNNKQQDFFPVDLAVSMASCRSSPADNAVHPLQTLTGASFTTNKQDSGPGQDTKQLVDLSKCSISGNYLSCFDMLATDDPTWLVKVTEIPEAPALKGPEQCPDIDSPSVPASSRHETLQEEHLEQVQSMVLKEVLKDIETACKLLNIAPDPMKWNEWNVQKWLLWTEHLYRLPHAGEAFQRIDGRDLSAMSEEDFHKRSPQCSDTLYAYLDIWKSAAWMNHQCSTFLLMLGEGEEQQSEADSSCSDQPIHLWQFLKELLLKPHTHSRCIRWVNKEKGIFKIEDSAHVARLWGLRKNRPAMNYDKLSRSIRQYYKKGIIRKPDISQRLVYQFVHPI</sequence>
<dbReference type="PROSITE" id="PS00345">
    <property type="entry name" value="ETS_DOMAIN_1"/>
    <property type="match status" value="1"/>
</dbReference>
<organism evidence="16 17">
    <name type="scientific">Denticeps clupeoides</name>
    <name type="common">denticle herring</name>
    <dbReference type="NCBI Taxonomy" id="299321"/>
    <lineage>
        <taxon>Eukaryota</taxon>
        <taxon>Metazoa</taxon>
        <taxon>Chordata</taxon>
        <taxon>Craniata</taxon>
        <taxon>Vertebrata</taxon>
        <taxon>Euteleostomi</taxon>
        <taxon>Actinopterygii</taxon>
        <taxon>Neopterygii</taxon>
        <taxon>Teleostei</taxon>
        <taxon>Clupei</taxon>
        <taxon>Clupeiformes</taxon>
        <taxon>Denticipitoidei</taxon>
        <taxon>Denticipitidae</taxon>
        <taxon>Denticeps</taxon>
    </lineage>
</organism>
<dbReference type="InterPro" id="IPR046328">
    <property type="entry name" value="ETS_fam"/>
</dbReference>
<dbReference type="SMART" id="SM00251">
    <property type="entry name" value="SAM_PNT"/>
    <property type="match status" value="1"/>
</dbReference>
<reference evidence="16" key="3">
    <citation type="submission" date="2025-09" db="UniProtKB">
        <authorList>
            <consortium name="Ensembl"/>
        </authorList>
    </citation>
    <scope>IDENTIFICATION</scope>
</reference>
<dbReference type="SMART" id="SM00413">
    <property type="entry name" value="ETS"/>
    <property type="match status" value="1"/>
</dbReference>
<reference evidence="16 17" key="1">
    <citation type="submission" date="2020-06" db="EMBL/GenBank/DDBJ databases">
        <authorList>
            <consortium name="Wellcome Sanger Institute Data Sharing"/>
        </authorList>
    </citation>
    <scope>NUCLEOTIDE SEQUENCE [LARGE SCALE GENOMIC DNA]</scope>
</reference>
<evidence type="ECO:0000256" key="13">
    <source>
        <dbReference type="RuleBase" id="RU004019"/>
    </source>
</evidence>
<dbReference type="GO" id="GO:0005634">
    <property type="term" value="C:nucleus"/>
    <property type="evidence" value="ECO:0007669"/>
    <property type="project" value="UniProtKB-SubCell"/>
</dbReference>
<keyword evidence="7 13" id="KW-0539">Nucleus</keyword>
<keyword evidence="3" id="KW-0805">Transcription regulation</keyword>
<dbReference type="InterPro" id="IPR013761">
    <property type="entry name" value="SAM/pointed_sf"/>
</dbReference>
<dbReference type="Gene3D" id="1.10.150.50">
    <property type="entry name" value="Transcription Factor, Ets-1"/>
    <property type="match status" value="1"/>
</dbReference>
<dbReference type="InterPro" id="IPR000418">
    <property type="entry name" value="Ets_dom"/>
</dbReference>
<dbReference type="Pfam" id="PF02198">
    <property type="entry name" value="SAM_PNT"/>
    <property type="match status" value="1"/>
</dbReference>
<dbReference type="FunFam" id="1.10.10.10:FF:000220">
    <property type="entry name" value="SAM pointed domain-containing Ets transcription factor"/>
    <property type="match status" value="1"/>
</dbReference>
<keyword evidence="4 13" id="KW-0238">DNA-binding</keyword>
<comment type="function">
    <text evidence="8">May function as an androgen-independent transactivator of the prostate-specific antigen (PSA) promoter. Binds to 5'-GGAT-3' DNA sequences. May play a role in the regulation of the prostate gland and/or prostate cancer development. Acts as a transcriptional activator for SERPINB5 promoter.</text>
</comment>
<dbReference type="SUPFAM" id="SSF46785">
    <property type="entry name" value="Winged helix' DNA-binding domain"/>
    <property type="match status" value="1"/>
</dbReference>
<dbReference type="PROSITE" id="PS50061">
    <property type="entry name" value="ETS_DOMAIN_3"/>
    <property type="match status" value="1"/>
</dbReference>
<dbReference type="FunFam" id="1.10.150.50:FF:000050">
    <property type="entry name" value="SAM pointed domain containing ETS transcription factor"/>
    <property type="match status" value="1"/>
</dbReference>
<keyword evidence="6" id="KW-0804">Transcription</keyword>
<evidence type="ECO:0000259" key="14">
    <source>
        <dbReference type="PROSITE" id="PS50061"/>
    </source>
</evidence>
<dbReference type="GO" id="GO:0000122">
    <property type="term" value="P:negative regulation of transcription by RNA polymerase II"/>
    <property type="evidence" value="ECO:0007669"/>
    <property type="project" value="UniProtKB-ARBA"/>
</dbReference>
<proteinExistence type="inferred from homology"/>
<feature type="domain" description="PNT" evidence="15">
    <location>
        <begin position="152"/>
        <end position="236"/>
    </location>
</feature>
<dbReference type="Proteomes" id="UP000694580">
    <property type="component" value="Chromosome 12"/>
</dbReference>
<dbReference type="Ensembl" id="ENSDCDT00010061460.1">
    <property type="protein sequence ID" value="ENSDCDP00010051018.1"/>
    <property type="gene ID" value="ENSDCDG00010030120.1"/>
</dbReference>
<gene>
    <name evidence="16" type="primary">SPDEF</name>
</gene>
<evidence type="ECO:0000256" key="7">
    <source>
        <dbReference type="ARBA" id="ARBA00023242"/>
    </source>
</evidence>
<evidence type="ECO:0000259" key="15">
    <source>
        <dbReference type="PROSITE" id="PS51433"/>
    </source>
</evidence>
<keyword evidence="5" id="KW-0010">Activator</keyword>
<keyword evidence="17" id="KW-1185">Reference proteome</keyword>
<evidence type="ECO:0000256" key="5">
    <source>
        <dbReference type="ARBA" id="ARBA00023159"/>
    </source>
</evidence>